<organism evidence="5 6">
    <name type="scientific">Castellaniella daejeonensis</name>
    <dbReference type="NCBI Taxonomy" id="659013"/>
    <lineage>
        <taxon>Bacteria</taxon>
        <taxon>Pseudomonadati</taxon>
        <taxon>Pseudomonadota</taxon>
        <taxon>Betaproteobacteria</taxon>
        <taxon>Burkholderiales</taxon>
        <taxon>Alcaligenaceae</taxon>
        <taxon>Castellaniella</taxon>
    </lineage>
</organism>
<protein>
    <recommendedName>
        <fullName evidence="3">AMP nucleosidase</fullName>
        <ecNumber evidence="2">3.2.2.4</ecNumber>
    </recommendedName>
    <alternativeName>
        <fullName evidence="3">AMP nucleosidase</fullName>
    </alternativeName>
</protein>
<dbReference type="EC" id="3.2.2.4" evidence="2"/>
<comment type="catalytic activity">
    <reaction evidence="1">
        <text>AMP + H2O = D-ribose 5-phosphate + adenine</text>
        <dbReference type="Rhea" id="RHEA:20129"/>
        <dbReference type="ChEBI" id="CHEBI:15377"/>
        <dbReference type="ChEBI" id="CHEBI:16708"/>
        <dbReference type="ChEBI" id="CHEBI:78346"/>
        <dbReference type="ChEBI" id="CHEBI:456215"/>
        <dbReference type="EC" id="3.2.2.4"/>
    </reaction>
</comment>
<evidence type="ECO:0000313" key="5">
    <source>
        <dbReference type="EMBL" id="GAA0228708.1"/>
    </source>
</evidence>
<dbReference type="PANTHER" id="PTHR43393:SF3">
    <property type="entry name" value="LYSINE DECARBOXYLASE-LIKE PROTEIN"/>
    <property type="match status" value="1"/>
</dbReference>
<dbReference type="Pfam" id="PF03641">
    <property type="entry name" value="Lysine_decarbox"/>
    <property type="match status" value="1"/>
</dbReference>
<dbReference type="NCBIfam" id="TIGR00730">
    <property type="entry name" value="Rossman fold protein, TIGR00730 family"/>
    <property type="match status" value="1"/>
</dbReference>
<dbReference type="Proteomes" id="UP001501176">
    <property type="component" value="Unassembled WGS sequence"/>
</dbReference>
<dbReference type="Gene3D" id="3.40.50.450">
    <property type="match status" value="1"/>
</dbReference>
<dbReference type="InterPro" id="IPR052341">
    <property type="entry name" value="LOG_family_nucleotidases"/>
</dbReference>
<name>A0ABN0TRZ6_9BURK</name>
<comment type="caution">
    <text evidence="5">The sequence shown here is derived from an EMBL/GenBank/DDBJ whole genome shotgun (WGS) entry which is preliminary data.</text>
</comment>
<evidence type="ECO:0000256" key="3">
    <source>
        <dbReference type="ARBA" id="ARBA00031983"/>
    </source>
</evidence>
<dbReference type="InterPro" id="IPR005269">
    <property type="entry name" value="LOG"/>
</dbReference>
<feature type="compositionally biased region" description="Pro residues" evidence="4">
    <location>
        <begin position="8"/>
        <end position="23"/>
    </location>
</feature>
<dbReference type="SUPFAM" id="SSF102405">
    <property type="entry name" value="MCP/YpsA-like"/>
    <property type="match status" value="1"/>
</dbReference>
<dbReference type="PANTHER" id="PTHR43393">
    <property type="entry name" value="CYTOKININ RIBOSIDE 5'-MONOPHOSPHATE PHOSPHORIBOHYDROLASE"/>
    <property type="match status" value="1"/>
</dbReference>
<dbReference type="EMBL" id="BAAAFN010000013">
    <property type="protein sequence ID" value="GAA0228708.1"/>
    <property type="molecule type" value="Genomic_DNA"/>
</dbReference>
<feature type="region of interest" description="Disordered" evidence="4">
    <location>
        <begin position="1"/>
        <end position="31"/>
    </location>
</feature>
<evidence type="ECO:0000256" key="2">
    <source>
        <dbReference type="ARBA" id="ARBA00011985"/>
    </source>
</evidence>
<reference evidence="5 6" key="1">
    <citation type="journal article" date="2019" name="Int. J. Syst. Evol. Microbiol.">
        <title>The Global Catalogue of Microorganisms (GCM) 10K type strain sequencing project: providing services to taxonomists for standard genome sequencing and annotation.</title>
        <authorList>
            <consortium name="The Broad Institute Genomics Platform"/>
            <consortium name="The Broad Institute Genome Sequencing Center for Infectious Disease"/>
            <person name="Wu L."/>
            <person name="Ma J."/>
        </authorList>
    </citation>
    <scope>NUCLEOTIDE SEQUENCE [LARGE SCALE GENOMIC DNA]</scope>
    <source>
        <strain evidence="5 6">JCM 16240</strain>
    </source>
</reference>
<proteinExistence type="predicted"/>
<dbReference type="InterPro" id="IPR031100">
    <property type="entry name" value="LOG_fam"/>
</dbReference>
<gene>
    <name evidence="5" type="ORF">GCM10009125_17120</name>
</gene>
<evidence type="ECO:0000256" key="4">
    <source>
        <dbReference type="SAM" id="MobiDB-lite"/>
    </source>
</evidence>
<evidence type="ECO:0000313" key="6">
    <source>
        <dbReference type="Proteomes" id="UP001501176"/>
    </source>
</evidence>
<accession>A0ABN0TRZ6</accession>
<keyword evidence="6" id="KW-1185">Reference proteome</keyword>
<evidence type="ECO:0000256" key="1">
    <source>
        <dbReference type="ARBA" id="ARBA00000274"/>
    </source>
</evidence>
<sequence>MSDVPTMKPSPPDSIPEPQPGCPGGPAMNPPLSEAERLRAILESPAYRLAYEDMELLTQKDLRPLRLQLELLKPERVLGEQDVHSTVVVFGSARIHDAATARNRLADLERQKSLAAGNPALERALSQARRRLEQARYYEEARRFAQLISARFQQAKRCDFVVVTGGGPGIMEAANRGAYEAGARSIGLNITLPHEQAPNPYITPELAFRFHYFALRKMHFLIHARGLVAFPGGYGTLDELFEVLTLIQTGKMTPIPVVLVGRAFWRRAIDFDYLIDEGYIAPEDIALFDFADDAEEIIAALARFYSDASQETPGP</sequence>